<dbReference type="PRINTS" id="PR00081">
    <property type="entry name" value="GDHRDH"/>
</dbReference>
<comment type="catalytic activity">
    <reaction evidence="15">
        <text>resolvin D1 + NAD(+) = 17-oxoresolvin D1 + NADH + H(+)</text>
        <dbReference type="Rhea" id="RHEA:50128"/>
        <dbReference type="ChEBI" id="CHEBI:15378"/>
        <dbReference type="ChEBI" id="CHEBI:57540"/>
        <dbReference type="ChEBI" id="CHEBI:57945"/>
        <dbReference type="ChEBI" id="CHEBI:132079"/>
        <dbReference type="ChEBI" id="CHEBI:132081"/>
    </reaction>
    <physiologicalReaction direction="left-to-right" evidence="15">
        <dbReference type="Rhea" id="RHEA:50129"/>
    </physiologicalReaction>
</comment>
<protein>
    <recommendedName>
        <fullName evidence="6">15-hydroxyprostaglandin dehydrogenase [NAD(+)]</fullName>
        <ecNumber evidence="4">1.1.1.141</ecNumber>
        <ecNumber evidence="5">1.1.1.232</ecNumber>
    </recommendedName>
    <alternativeName>
        <fullName evidence="8">Eicosanoid/docosanoid dehydrogenase [NAD(+)]</fullName>
    </alternativeName>
    <alternativeName>
        <fullName evidence="7">Prostaglandin dehydrogenase 1</fullName>
    </alternativeName>
</protein>
<keyword evidence="2" id="KW-0443">Lipid metabolism</keyword>
<dbReference type="GO" id="GO:0016404">
    <property type="term" value="F:15-hydroxyprostaglandin dehydrogenase (NAD+) activity"/>
    <property type="evidence" value="ECO:0007669"/>
    <property type="project" value="UniProtKB-EC"/>
</dbReference>
<dbReference type="CDD" id="cd05323">
    <property type="entry name" value="ADH_SDR_c_like"/>
    <property type="match status" value="1"/>
</dbReference>
<proteinExistence type="inferred from homology"/>
<dbReference type="GO" id="GO:0006693">
    <property type="term" value="P:prostaglandin metabolic process"/>
    <property type="evidence" value="ECO:0007669"/>
    <property type="project" value="UniProtKB-KW"/>
</dbReference>
<reference evidence="24" key="3">
    <citation type="submission" date="2025-09" db="UniProtKB">
        <authorList>
            <consortium name="Ensembl"/>
        </authorList>
    </citation>
    <scope>IDENTIFICATION</scope>
</reference>
<dbReference type="Bgee" id="ENSLACG00000018686">
    <property type="expression patterns" value="Expressed in pectoral fin and 2 other cell types or tissues"/>
</dbReference>
<dbReference type="Proteomes" id="UP000008672">
    <property type="component" value="Unassembled WGS sequence"/>
</dbReference>
<evidence type="ECO:0000256" key="23">
    <source>
        <dbReference type="RuleBase" id="RU000363"/>
    </source>
</evidence>
<dbReference type="InterPro" id="IPR020904">
    <property type="entry name" value="Sc_DH/Rdtase_CS"/>
</dbReference>
<dbReference type="PANTHER" id="PTHR44229:SF5">
    <property type="entry name" value="15-HYDROXYPROSTAGLANDIN DEHYDROGENASE [NAD(+)]"/>
    <property type="match status" value="1"/>
</dbReference>
<dbReference type="AlphaFoldDB" id="H3BH95"/>
<dbReference type="InParanoid" id="H3BH95"/>
<comment type="catalytic activity">
    <reaction evidence="17">
        <text>lipoxin A4 + NAD(+) = 15-oxo-(5S,6R)-dihydroxy-(7E,9E,11Z,13E)-eicosatetraenoate + NADH + H(+)</text>
        <dbReference type="Rhea" id="RHEA:41572"/>
        <dbReference type="ChEBI" id="CHEBI:15378"/>
        <dbReference type="ChEBI" id="CHEBI:57540"/>
        <dbReference type="ChEBI" id="CHEBI:57945"/>
        <dbReference type="ChEBI" id="CHEBI:67026"/>
        <dbReference type="ChEBI" id="CHEBI:78311"/>
    </reaction>
    <physiologicalReaction direction="left-to-right" evidence="17">
        <dbReference type="Rhea" id="RHEA:41573"/>
    </physiologicalReaction>
</comment>
<dbReference type="GO" id="GO:0047034">
    <property type="term" value="F:15-hydroxyicosatetraenoate dehydrogenase activity"/>
    <property type="evidence" value="ECO:0007669"/>
    <property type="project" value="UniProtKB-EC"/>
</dbReference>
<reference evidence="24" key="2">
    <citation type="submission" date="2025-08" db="UniProtKB">
        <authorList>
            <consortium name="Ensembl"/>
        </authorList>
    </citation>
    <scope>IDENTIFICATION</scope>
</reference>
<dbReference type="EMBL" id="AFYH01013438">
    <property type="status" value="NOT_ANNOTATED_CDS"/>
    <property type="molecule type" value="Genomic_DNA"/>
</dbReference>
<evidence type="ECO:0000256" key="6">
    <source>
        <dbReference type="ARBA" id="ARBA00040276"/>
    </source>
</evidence>
<evidence type="ECO:0000313" key="24">
    <source>
        <dbReference type="Ensembl" id="ENSLACP00000021266.1"/>
    </source>
</evidence>
<dbReference type="EC" id="1.1.1.141" evidence="4"/>
<comment type="catalytic activity">
    <reaction evidence="22">
        <text>resolvin E1 + NAD(+) = 18-oxo-resolvin E1 + NADH + H(+)</text>
        <dbReference type="Rhea" id="RHEA:49244"/>
        <dbReference type="ChEBI" id="CHEBI:15378"/>
        <dbReference type="ChEBI" id="CHEBI:57540"/>
        <dbReference type="ChEBI" id="CHEBI:57945"/>
        <dbReference type="ChEBI" id="CHEBI:91000"/>
        <dbReference type="ChEBI" id="CHEBI:91001"/>
    </reaction>
    <physiologicalReaction direction="left-to-right" evidence="22">
        <dbReference type="Rhea" id="RHEA:49245"/>
    </physiologicalReaction>
</comment>
<evidence type="ECO:0000256" key="8">
    <source>
        <dbReference type="ARBA" id="ARBA00042026"/>
    </source>
</evidence>
<evidence type="ECO:0000256" key="16">
    <source>
        <dbReference type="ARBA" id="ARBA00048393"/>
    </source>
</evidence>
<keyword evidence="25" id="KW-1185">Reference proteome</keyword>
<dbReference type="EMBL" id="AFYH01013436">
    <property type="status" value="NOT_ANNOTATED_CDS"/>
    <property type="molecule type" value="Genomic_DNA"/>
</dbReference>
<evidence type="ECO:0000313" key="25">
    <source>
        <dbReference type="Proteomes" id="UP000008672"/>
    </source>
</evidence>
<dbReference type="EMBL" id="AFYH01013437">
    <property type="status" value="NOT_ANNOTATED_CDS"/>
    <property type="molecule type" value="Genomic_DNA"/>
</dbReference>
<evidence type="ECO:0000256" key="20">
    <source>
        <dbReference type="ARBA" id="ARBA00048921"/>
    </source>
</evidence>
<comment type="similarity">
    <text evidence="1 23">Belongs to the short-chain dehydrogenases/reductases (SDR) family.</text>
</comment>
<dbReference type="PROSITE" id="PS00061">
    <property type="entry name" value="ADH_SHORT"/>
    <property type="match status" value="1"/>
</dbReference>
<evidence type="ECO:0000256" key="2">
    <source>
        <dbReference type="ARBA" id="ARBA00022501"/>
    </source>
</evidence>
<evidence type="ECO:0000256" key="7">
    <source>
        <dbReference type="ARBA" id="ARBA00041812"/>
    </source>
</evidence>
<comment type="catalytic activity">
    <reaction evidence="20">
        <text>resolvin D2 + NAD(+) = 16-oxoresolvin D2 + NADH + H(+)</text>
        <dbReference type="Rhea" id="RHEA:53588"/>
        <dbReference type="ChEBI" id="CHEBI:15378"/>
        <dbReference type="ChEBI" id="CHEBI:57540"/>
        <dbReference type="ChEBI" id="CHEBI:57945"/>
        <dbReference type="ChEBI" id="CHEBI:133367"/>
        <dbReference type="ChEBI" id="CHEBI:137498"/>
    </reaction>
    <physiologicalReaction direction="left-to-right" evidence="20">
        <dbReference type="Rhea" id="RHEA:53589"/>
    </physiologicalReaction>
</comment>
<dbReference type="OMA" id="YFSEMND"/>
<comment type="function">
    <text evidence="9">Catalyzes the NAD-dependent dehydrogenation (oxidation) of a broad array of hydroxylated polyunsaturated fatty acids (mainly eicosanoids and docosanoids, including prostaglandins, lipoxins and resolvins), yielding their corresponding keto (oxo) metabolites. Decreases the levels of the pro-proliferative prostaglandins such as prostaglandin E2 (whose activity is increased in cancer because of an increase in the expression of cyclooxygenase 2) and generates oxo-fatty acid products that can profoundly influence cell function by abrogating pro-inflammatory cytokine expression. Converts resolvins E1, D1 and D2 to their oxo products, which represents a mode of resolvin inactivation. Resolvin E1 plays important roles during the resolution phase of acute inflammation, while resolvins D1 and D2 have a unique role in obesity-induced adipose inflammation.</text>
</comment>
<comment type="catalytic activity">
    <reaction evidence="14">
        <text>(11R)-hydroxy-(5Z,8Z,12E,14Z)-eicosatetraenoate + NAD(+) = 11-oxo-(5Z,8Z,12E,14Z)-eicosatetraenoate + NADH + H(+)</text>
        <dbReference type="Rhea" id="RHEA:48640"/>
        <dbReference type="ChEBI" id="CHEBI:15378"/>
        <dbReference type="ChEBI" id="CHEBI:57540"/>
        <dbReference type="ChEBI" id="CHEBI:57945"/>
        <dbReference type="ChEBI" id="CHEBI:78836"/>
        <dbReference type="ChEBI" id="CHEBI:90697"/>
    </reaction>
    <physiologicalReaction direction="left-to-right" evidence="14">
        <dbReference type="Rhea" id="RHEA:48641"/>
    </physiologicalReaction>
</comment>
<comment type="catalytic activity">
    <reaction evidence="16">
        <text>resolvin D2 + NAD(+) = 7-oxoresolvin D2 + NADH + H(+)</text>
        <dbReference type="Rhea" id="RHEA:53584"/>
        <dbReference type="ChEBI" id="CHEBI:15378"/>
        <dbReference type="ChEBI" id="CHEBI:57540"/>
        <dbReference type="ChEBI" id="CHEBI:57945"/>
        <dbReference type="ChEBI" id="CHEBI:133367"/>
        <dbReference type="ChEBI" id="CHEBI:137497"/>
    </reaction>
    <physiologicalReaction direction="left-to-right" evidence="16">
        <dbReference type="Rhea" id="RHEA:53585"/>
    </physiologicalReaction>
</comment>
<evidence type="ECO:0000256" key="22">
    <source>
        <dbReference type="ARBA" id="ARBA00049188"/>
    </source>
</evidence>
<evidence type="ECO:0000256" key="12">
    <source>
        <dbReference type="ARBA" id="ARBA00048008"/>
    </source>
</evidence>
<dbReference type="PANTHER" id="PTHR44229">
    <property type="entry name" value="15-HYDROXYPROSTAGLANDIN DEHYDROGENASE [NAD(+)]"/>
    <property type="match status" value="1"/>
</dbReference>
<dbReference type="Gene3D" id="3.40.50.720">
    <property type="entry name" value="NAD(P)-binding Rossmann-like Domain"/>
    <property type="match status" value="1"/>
</dbReference>
<comment type="catalytic activity">
    <reaction evidence="19">
        <text>prostaglandin E2 + NAD(+) = 15-oxoprostaglandin E2 + NADH + H(+)</text>
        <dbReference type="Rhea" id="RHEA:11876"/>
        <dbReference type="ChEBI" id="CHEBI:15378"/>
        <dbReference type="ChEBI" id="CHEBI:57400"/>
        <dbReference type="ChEBI" id="CHEBI:57540"/>
        <dbReference type="ChEBI" id="CHEBI:57945"/>
        <dbReference type="ChEBI" id="CHEBI:606564"/>
        <dbReference type="EC" id="1.1.1.141"/>
    </reaction>
    <physiologicalReaction direction="left-to-right" evidence="19">
        <dbReference type="Rhea" id="RHEA:11877"/>
    </physiologicalReaction>
</comment>
<dbReference type="GO" id="GO:0005737">
    <property type="term" value="C:cytoplasm"/>
    <property type="evidence" value="ECO:0007669"/>
    <property type="project" value="TreeGrafter"/>
</dbReference>
<accession>H3BH95</accession>
<dbReference type="EMBL" id="AFYH01013439">
    <property type="status" value="NOT_ANNOTATED_CDS"/>
    <property type="molecule type" value="Genomic_DNA"/>
</dbReference>
<keyword evidence="2" id="KW-0644">Prostaglandin metabolism</keyword>
<evidence type="ECO:0000256" key="18">
    <source>
        <dbReference type="ARBA" id="ARBA00048611"/>
    </source>
</evidence>
<dbReference type="KEGG" id="lcm:102348458"/>
<evidence type="ECO:0000256" key="21">
    <source>
        <dbReference type="ARBA" id="ARBA00049151"/>
    </source>
</evidence>
<evidence type="ECO:0000256" key="14">
    <source>
        <dbReference type="ARBA" id="ARBA00048144"/>
    </source>
</evidence>
<evidence type="ECO:0000256" key="10">
    <source>
        <dbReference type="ARBA" id="ARBA00047325"/>
    </source>
</evidence>
<evidence type="ECO:0000256" key="15">
    <source>
        <dbReference type="ARBA" id="ARBA00048170"/>
    </source>
</evidence>
<evidence type="ECO:0000256" key="1">
    <source>
        <dbReference type="ARBA" id="ARBA00006484"/>
    </source>
</evidence>
<dbReference type="Ensembl" id="ENSLACT00000021407.1">
    <property type="protein sequence ID" value="ENSLACP00000021266.1"/>
    <property type="gene ID" value="ENSLACG00000018686.1"/>
</dbReference>
<evidence type="ECO:0000256" key="19">
    <source>
        <dbReference type="ARBA" id="ARBA00048739"/>
    </source>
</evidence>
<dbReference type="HOGENOM" id="CLU_010194_2_16_1"/>
<evidence type="ECO:0000256" key="11">
    <source>
        <dbReference type="ARBA" id="ARBA00047672"/>
    </source>
</evidence>
<reference evidence="25" key="1">
    <citation type="submission" date="2011-08" db="EMBL/GenBank/DDBJ databases">
        <title>The draft genome of Latimeria chalumnae.</title>
        <authorList>
            <person name="Di Palma F."/>
            <person name="Alfoldi J."/>
            <person name="Johnson J."/>
            <person name="Berlin A."/>
            <person name="Gnerre S."/>
            <person name="Jaffe D."/>
            <person name="MacCallum I."/>
            <person name="Young S."/>
            <person name="Walker B.J."/>
            <person name="Lander E."/>
            <person name="Lindblad-Toh K."/>
        </authorList>
    </citation>
    <scope>NUCLEOTIDE SEQUENCE [LARGE SCALE GENOMIC DNA]</scope>
    <source>
        <strain evidence="25">Wild caught</strain>
    </source>
</reference>
<dbReference type="STRING" id="7897.ENSLACP00000021266"/>
<evidence type="ECO:0000256" key="9">
    <source>
        <dbReference type="ARBA" id="ARBA00045705"/>
    </source>
</evidence>
<comment type="catalytic activity">
    <reaction evidence="18">
        <text>prostaglandin A1 + NAD(+) = 15-oxo-prostaglandin A1 + NADH + H(+)</text>
        <dbReference type="Rhea" id="RHEA:41263"/>
        <dbReference type="ChEBI" id="CHEBI:15378"/>
        <dbReference type="ChEBI" id="CHEBI:57398"/>
        <dbReference type="ChEBI" id="CHEBI:57540"/>
        <dbReference type="ChEBI" id="CHEBI:57945"/>
        <dbReference type="ChEBI" id="CHEBI:85072"/>
    </reaction>
    <physiologicalReaction direction="left-to-right" evidence="18">
        <dbReference type="Rhea" id="RHEA:41264"/>
    </physiologicalReaction>
</comment>
<dbReference type="GeneTree" id="ENSGT00940000154593"/>
<evidence type="ECO:0000256" key="4">
    <source>
        <dbReference type="ARBA" id="ARBA00038968"/>
    </source>
</evidence>
<sequence length="260" mass="27886">MALDGKVALVTGAAQGLGKAFSEILLKNGAKVSLLDINMAAGQATKVAFDGTYSADNTIFLPCDVTSETQLQDAFSKTIEKFGKLDILCNNAGIMNETNWENTININLIAVIKATYLGLKYMNQKTGGQGGVIINVSSMAGITPLIFGPVYTATKHGVVGFTRATADAFRFLDYGIRVNALCPGFVDTPLLYSIKGGLMGYYQDLHEVAQKFMQKIGILEPSVVAEGFLQLVMDETKSGAMMTVTKANGIVYHQYHDSTA</sequence>
<dbReference type="OrthoDB" id="37659at2759"/>
<dbReference type="EC" id="1.1.1.232" evidence="5"/>
<keyword evidence="2" id="KW-0276">Fatty acid metabolism</keyword>
<dbReference type="FunCoup" id="H3BH95">
    <property type="interactions" value="1260"/>
</dbReference>
<evidence type="ECO:0000256" key="5">
    <source>
        <dbReference type="ARBA" id="ARBA00039060"/>
    </source>
</evidence>
<dbReference type="GeneID" id="102348458"/>
<dbReference type="InterPro" id="IPR036291">
    <property type="entry name" value="NAD(P)-bd_dom_sf"/>
</dbReference>
<dbReference type="eggNOG" id="KOG4169">
    <property type="taxonomic scope" value="Eukaryota"/>
</dbReference>
<dbReference type="RefSeq" id="XP_005988376.1">
    <property type="nucleotide sequence ID" value="XM_005988314.2"/>
</dbReference>
<name>H3BH95_LATCH</name>
<comment type="catalytic activity">
    <reaction evidence="21">
        <text>(15S)-hydroxy-(5Z,8Z,11Z,13E)-eicosatetraenoate + NAD(+) = 15-oxo-(5Z,8Z,11Z,13E)-eicosatetraenoate + NADH + H(+)</text>
        <dbReference type="Rhea" id="RHEA:23260"/>
        <dbReference type="ChEBI" id="CHEBI:15378"/>
        <dbReference type="ChEBI" id="CHEBI:57409"/>
        <dbReference type="ChEBI" id="CHEBI:57410"/>
        <dbReference type="ChEBI" id="CHEBI:57540"/>
        <dbReference type="ChEBI" id="CHEBI:57945"/>
        <dbReference type="EC" id="1.1.1.232"/>
    </reaction>
    <physiologicalReaction direction="left-to-right" evidence="21">
        <dbReference type="Rhea" id="RHEA:23261"/>
    </physiologicalReaction>
</comment>
<evidence type="ECO:0000256" key="3">
    <source>
        <dbReference type="ARBA" id="ARBA00023002"/>
    </source>
</evidence>
<comment type="catalytic activity">
    <reaction evidence="11">
        <text>resolvin D1 + NAD(+) = 8-oxoresolvin D1 + NADH + H(+)</text>
        <dbReference type="Rhea" id="RHEA:50124"/>
        <dbReference type="ChEBI" id="CHEBI:15378"/>
        <dbReference type="ChEBI" id="CHEBI:57540"/>
        <dbReference type="ChEBI" id="CHEBI:57945"/>
        <dbReference type="ChEBI" id="CHEBI:132079"/>
        <dbReference type="ChEBI" id="CHEBI:132080"/>
    </reaction>
    <physiologicalReaction direction="left-to-right" evidence="11">
        <dbReference type="Rhea" id="RHEA:50125"/>
    </physiologicalReaction>
</comment>
<dbReference type="SUPFAM" id="SSF51735">
    <property type="entry name" value="NAD(P)-binding Rossmann-fold domains"/>
    <property type="match status" value="1"/>
</dbReference>
<keyword evidence="3" id="KW-0560">Oxidoreductase</keyword>
<dbReference type="FunFam" id="3.40.50.720:FF:000149">
    <property type="entry name" value="15-hydroxyprostaglandin dehydrogenase [NAD(+)]"/>
    <property type="match status" value="1"/>
</dbReference>
<evidence type="ECO:0000256" key="17">
    <source>
        <dbReference type="ARBA" id="ARBA00048535"/>
    </source>
</evidence>
<dbReference type="InterPro" id="IPR002347">
    <property type="entry name" value="SDR_fam"/>
</dbReference>
<comment type="catalytic activity">
    <reaction evidence="10">
        <text>prostaglandin E1 + NAD(+) = 15-oxoprostaglandin E1 + NADH + H(+)</text>
        <dbReference type="Rhea" id="RHEA:16477"/>
        <dbReference type="ChEBI" id="CHEBI:15378"/>
        <dbReference type="ChEBI" id="CHEBI:57397"/>
        <dbReference type="ChEBI" id="CHEBI:57401"/>
        <dbReference type="ChEBI" id="CHEBI:57540"/>
        <dbReference type="ChEBI" id="CHEBI:57945"/>
    </reaction>
    <physiologicalReaction direction="left-to-right" evidence="10">
        <dbReference type="Rhea" id="RHEA:16478"/>
    </physiologicalReaction>
</comment>
<dbReference type="Pfam" id="PF00106">
    <property type="entry name" value="adh_short"/>
    <property type="match status" value="1"/>
</dbReference>
<organism evidence="24 25">
    <name type="scientific">Latimeria chalumnae</name>
    <name type="common">Coelacanth</name>
    <dbReference type="NCBI Taxonomy" id="7897"/>
    <lineage>
        <taxon>Eukaryota</taxon>
        <taxon>Metazoa</taxon>
        <taxon>Chordata</taxon>
        <taxon>Craniata</taxon>
        <taxon>Vertebrata</taxon>
        <taxon>Euteleostomi</taxon>
        <taxon>Coelacanthiformes</taxon>
        <taxon>Coelacanthidae</taxon>
        <taxon>Latimeria</taxon>
    </lineage>
</organism>
<comment type="catalytic activity">
    <reaction evidence="12">
        <text>14-hydroxy-(4Z,7Z,10Z,12E,16Z,19Z)-docosahexaenoate + NAD(+) = 14-oxo-(4Z,7Z,10Z,12E,16Z,19Z)-docosahexaenoate + NADH + H(+)</text>
        <dbReference type="Rhea" id="RHEA:48952"/>
        <dbReference type="ChEBI" id="CHEBI:15378"/>
        <dbReference type="ChEBI" id="CHEBI:57540"/>
        <dbReference type="ChEBI" id="CHEBI:57945"/>
        <dbReference type="ChEBI" id="CHEBI:90866"/>
        <dbReference type="ChEBI" id="CHEBI:90867"/>
    </reaction>
    <physiologicalReaction direction="left-to-right" evidence="12">
        <dbReference type="Rhea" id="RHEA:48953"/>
    </physiologicalReaction>
</comment>
<evidence type="ECO:0000256" key="13">
    <source>
        <dbReference type="ARBA" id="ARBA00048140"/>
    </source>
</evidence>
<comment type="catalytic activity">
    <reaction evidence="13">
        <text>15-oxo-(5S,6R)-dihydroxy-(7E,9E,11Z)-eicosatrienoate + NADH + H(+) = (5S,6R,15S)-trihydroxy-(7E,9E,11Z)-eicosatrienoate + NAD(+)</text>
        <dbReference type="Rhea" id="RHEA:41596"/>
        <dbReference type="ChEBI" id="CHEBI:15378"/>
        <dbReference type="ChEBI" id="CHEBI:57540"/>
        <dbReference type="ChEBI" id="CHEBI:57945"/>
        <dbReference type="ChEBI" id="CHEBI:78325"/>
        <dbReference type="ChEBI" id="CHEBI:78329"/>
    </reaction>
    <physiologicalReaction direction="left-to-right" evidence="13">
        <dbReference type="Rhea" id="RHEA:41597"/>
    </physiologicalReaction>
</comment>
<gene>
    <name evidence="24" type="primary">LOC102348458</name>
</gene>
<dbReference type="PRINTS" id="PR00080">
    <property type="entry name" value="SDRFAMILY"/>
</dbReference>